<dbReference type="EMBL" id="PVZF01000001">
    <property type="protein sequence ID" value="PRY18206.1"/>
    <property type="molecule type" value="Genomic_DNA"/>
</dbReference>
<dbReference type="Pfam" id="PF05685">
    <property type="entry name" value="Uma2"/>
    <property type="match status" value="1"/>
</dbReference>
<dbReference type="Gene3D" id="3.90.1570.10">
    <property type="entry name" value="tt1808, chain A"/>
    <property type="match status" value="1"/>
</dbReference>
<comment type="caution">
    <text evidence="2">The sequence shown here is derived from an EMBL/GenBank/DDBJ whole genome shotgun (WGS) entry which is preliminary data.</text>
</comment>
<organism evidence="2 3">
    <name type="scientific">Kineococcus rhizosphaerae</name>
    <dbReference type="NCBI Taxonomy" id="559628"/>
    <lineage>
        <taxon>Bacteria</taxon>
        <taxon>Bacillati</taxon>
        <taxon>Actinomycetota</taxon>
        <taxon>Actinomycetes</taxon>
        <taxon>Kineosporiales</taxon>
        <taxon>Kineosporiaceae</taxon>
        <taxon>Kineococcus</taxon>
    </lineage>
</organism>
<evidence type="ECO:0000313" key="3">
    <source>
        <dbReference type="Proteomes" id="UP000238083"/>
    </source>
</evidence>
<keyword evidence="2" id="KW-0540">Nuclease</keyword>
<dbReference type="PANTHER" id="PTHR34107:SF4">
    <property type="entry name" value="SLL1222 PROTEIN"/>
    <property type="match status" value="1"/>
</dbReference>
<dbReference type="CDD" id="cd06260">
    <property type="entry name" value="DUF820-like"/>
    <property type="match status" value="1"/>
</dbReference>
<dbReference type="InterPro" id="IPR011335">
    <property type="entry name" value="Restrct_endonuc-II-like"/>
</dbReference>
<gene>
    <name evidence="2" type="ORF">CLV37_101451</name>
</gene>
<dbReference type="InterPro" id="IPR012296">
    <property type="entry name" value="Nuclease_put_TT1808"/>
</dbReference>
<dbReference type="InterPro" id="IPR008538">
    <property type="entry name" value="Uma2"/>
</dbReference>
<keyword evidence="2" id="KW-0378">Hydrolase</keyword>
<dbReference type="AlphaFoldDB" id="A0A2T0RAL2"/>
<reference evidence="2 3" key="1">
    <citation type="submission" date="2018-03" db="EMBL/GenBank/DDBJ databases">
        <title>Genomic Encyclopedia of Archaeal and Bacterial Type Strains, Phase II (KMG-II): from individual species to whole genera.</title>
        <authorList>
            <person name="Goeker M."/>
        </authorList>
    </citation>
    <scope>NUCLEOTIDE SEQUENCE [LARGE SCALE GENOMIC DNA]</scope>
    <source>
        <strain evidence="2 3">DSM 19711</strain>
    </source>
</reference>
<dbReference type="SUPFAM" id="SSF52980">
    <property type="entry name" value="Restriction endonuclease-like"/>
    <property type="match status" value="1"/>
</dbReference>
<accession>A0A2T0RAL2</accession>
<dbReference type="RefSeq" id="WP_170127003.1">
    <property type="nucleotide sequence ID" value="NZ_PVZF01000001.1"/>
</dbReference>
<proteinExistence type="predicted"/>
<protein>
    <submittedName>
        <fullName evidence="2">Uma2 family endonuclease</fullName>
    </submittedName>
</protein>
<dbReference type="Proteomes" id="UP000238083">
    <property type="component" value="Unassembled WGS sequence"/>
</dbReference>
<keyword evidence="2" id="KW-0255">Endonuclease</keyword>
<dbReference type="GO" id="GO:0004519">
    <property type="term" value="F:endonuclease activity"/>
    <property type="evidence" value="ECO:0007669"/>
    <property type="project" value="UniProtKB-KW"/>
</dbReference>
<keyword evidence="3" id="KW-1185">Reference proteome</keyword>
<dbReference type="PANTHER" id="PTHR34107">
    <property type="entry name" value="SLL0198 PROTEIN-RELATED"/>
    <property type="match status" value="1"/>
</dbReference>
<evidence type="ECO:0000259" key="1">
    <source>
        <dbReference type="Pfam" id="PF05685"/>
    </source>
</evidence>
<sequence>MSNLTRVAAEVSEAPQAIRMSWEEFGALGEDVRGEHVDGMLVVSPRSTGRHQLAVANVRELLRGFDGVALTEWAWRPDGATREYQPDVMLLARLDTDARFTVDPPVLVVEVTSPSNAVEDRVRTLRDCARCGARNCWILDHGDRCPYAFTLVDGRYEPVHQGAGHVRLTGGDHTGVVVDVPALWVP</sequence>
<feature type="domain" description="Putative restriction endonuclease" evidence="1">
    <location>
        <begin position="22"/>
        <end position="161"/>
    </location>
</feature>
<name>A0A2T0RAL2_9ACTN</name>
<evidence type="ECO:0000313" key="2">
    <source>
        <dbReference type="EMBL" id="PRY18206.1"/>
    </source>
</evidence>